<feature type="compositionally biased region" description="Basic residues" evidence="2">
    <location>
        <begin position="120"/>
        <end position="134"/>
    </location>
</feature>
<feature type="region of interest" description="Disordered" evidence="2">
    <location>
        <begin position="512"/>
        <end position="596"/>
    </location>
</feature>
<dbReference type="Pfam" id="PF00022">
    <property type="entry name" value="Actin"/>
    <property type="match status" value="2"/>
</dbReference>
<dbReference type="SUPFAM" id="SSF53067">
    <property type="entry name" value="Actin-like ATPase domain"/>
    <property type="match status" value="2"/>
</dbReference>
<accession>A0A5C3N3A3</accession>
<dbReference type="SMART" id="SM00268">
    <property type="entry name" value="ACTIN"/>
    <property type="match status" value="1"/>
</dbReference>
<dbReference type="EMBL" id="ML213510">
    <property type="protein sequence ID" value="TFK51830.1"/>
    <property type="molecule type" value="Genomic_DNA"/>
</dbReference>
<sequence>MPRGVPNAKRDETGFRYTTFHVPLAPNPKQMGSAYLKSESQTIWARNANNRSKFHVEEPILSTNGAELRRGSQVLVVHLGSRYLRIGRASDVNPLTVPNVIAHKHKPPVPEPVFIEGVTRPRKSRSGRPTRRRSTSTSQVTDEYAVHALSDDPFEEKLAAITTSLRARMKFYKLRVTPNATSIASTFNEQFRPETVPEDVFSERNFITDPPQDTYLVGEKALRLADPTRMGYVQRWPIYGSQFNTRDYPSQQAILDDIETILRTVLRESLSLPSKSYKDYSIVLVIPDFYDRAYVRDLINILLVSMGFKQLCVQQESLAAAYGSGISNACVVDIGAVTTSVACVDEGMVIPETRISLNIGGNDVTEFLYVLLNRINFPYREINLMRWYDWEVLEDLKKRLCTLSEADVALELYDFAVKPPNKPSQKYGLRAYDEIILAPMCIFEPRVIEFDRKRIGMRPTSHPDVAEEIVETSTDHVTQAMLISTQHLLPAPEMVPAPRPSEVAGVPGAETTAMDADGQTVPAAPSTAEQKAPTAAEGEQAPGTASGDVPMGVGEVGEESKTGVLSGLTPAASGTATAALSSPAPRPVTPSSFQTNLQQQVPDAPLYPGGFAIDVCFEASKLPLDVAIFNSARAAGGDEKIRKYLQAVLVVGGGARMAGMAHALESRLQAIATPLVPNMEKVQIIPPPKDIDPQVLQWKGAAVLGKMEGVADLWLTPKDWDTLGMRGLKERCFYL</sequence>
<dbReference type="CDD" id="cd10206">
    <property type="entry name" value="ASKHA_NBD_Arp8-like"/>
    <property type="match status" value="1"/>
</dbReference>
<dbReference type="PANTHER" id="PTHR11937">
    <property type="entry name" value="ACTIN"/>
    <property type="match status" value="1"/>
</dbReference>
<feature type="region of interest" description="Disordered" evidence="2">
    <location>
        <begin position="111"/>
        <end position="140"/>
    </location>
</feature>
<reference evidence="3 4" key="1">
    <citation type="journal article" date="2019" name="Nat. Ecol. Evol.">
        <title>Megaphylogeny resolves global patterns of mushroom evolution.</title>
        <authorList>
            <person name="Varga T."/>
            <person name="Krizsan K."/>
            <person name="Foldi C."/>
            <person name="Dima B."/>
            <person name="Sanchez-Garcia M."/>
            <person name="Sanchez-Ramirez S."/>
            <person name="Szollosi G.J."/>
            <person name="Szarkandi J.G."/>
            <person name="Papp V."/>
            <person name="Albert L."/>
            <person name="Andreopoulos W."/>
            <person name="Angelini C."/>
            <person name="Antonin V."/>
            <person name="Barry K.W."/>
            <person name="Bougher N.L."/>
            <person name="Buchanan P."/>
            <person name="Buyck B."/>
            <person name="Bense V."/>
            <person name="Catcheside P."/>
            <person name="Chovatia M."/>
            <person name="Cooper J."/>
            <person name="Damon W."/>
            <person name="Desjardin D."/>
            <person name="Finy P."/>
            <person name="Geml J."/>
            <person name="Haridas S."/>
            <person name="Hughes K."/>
            <person name="Justo A."/>
            <person name="Karasinski D."/>
            <person name="Kautmanova I."/>
            <person name="Kiss B."/>
            <person name="Kocsube S."/>
            <person name="Kotiranta H."/>
            <person name="LaButti K.M."/>
            <person name="Lechner B.E."/>
            <person name="Liimatainen K."/>
            <person name="Lipzen A."/>
            <person name="Lukacs Z."/>
            <person name="Mihaltcheva S."/>
            <person name="Morgado L.N."/>
            <person name="Niskanen T."/>
            <person name="Noordeloos M.E."/>
            <person name="Ohm R.A."/>
            <person name="Ortiz-Santana B."/>
            <person name="Ovrebo C."/>
            <person name="Racz N."/>
            <person name="Riley R."/>
            <person name="Savchenko A."/>
            <person name="Shiryaev A."/>
            <person name="Soop K."/>
            <person name="Spirin V."/>
            <person name="Szebenyi C."/>
            <person name="Tomsovsky M."/>
            <person name="Tulloss R.E."/>
            <person name="Uehling J."/>
            <person name="Grigoriev I.V."/>
            <person name="Vagvolgyi C."/>
            <person name="Papp T."/>
            <person name="Martin F.M."/>
            <person name="Miettinen O."/>
            <person name="Hibbett D.S."/>
            <person name="Nagy L.G."/>
        </authorList>
    </citation>
    <scope>NUCLEOTIDE SEQUENCE [LARGE SCALE GENOMIC DNA]</scope>
    <source>
        <strain evidence="3 4">OMC1185</strain>
    </source>
</reference>
<dbReference type="InterPro" id="IPR043129">
    <property type="entry name" value="ATPase_NBD"/>
</dbReference>
<comment type="similarity">
    <text evidence="1">Belongs to the actin family.</text>
</comment>
<dbReference type="OrthoDB" id="5572108at2759"/>
<dbReference type="AlphaFoldDB" id="A0A5C3N3A3"/>
<organism evidence="3 4">
    <name type="scientific">Heliocybe sulcata</name>
    <dbReference type="NCBI Taxonomy" id="5364"/>
    <lineage>
        <taxon>Eukaryota</taxon>
        <taxon>Fungi</taxon>
        <taxon>Dikarya</taxon>
        <taxon>Basidiomycota</taxon>
        <taxon>Agaricomycotina</taxon>
        <taxon>Agaricomycetes</taxon>
        <taxon>Gloeophyllales</taxon>
        <taxon>Gloeophyllaceae</taxon>
        <taxon>Heliocybe</taxon>
    </lineage>
</organism>
<evidence type="ECO:0000256" key="1">
    <source>
        <dbReference type="RuleBase" id="RU000487"/>
    </source>
</evidence>
<proteinExistence type="inferred from homology"/>
<gene>
    <name evidence="3" type="ORF">OE88DRAFT_1658475</name>
</gene>
<keyword evidence="4" id="KW-1185">Reference proteome</keyword>
<name>A0A5C3N3A3_9AGAM</name>
<dbReference type="Gene3D" id="3.90.640.10">
    <property type="entry name" value="Actin, Chain A, domain 4"/>
    <property type="match status" value="1"/>
</dbReference>
<evidence type="ECO:0000256" key="2">
    <source>
        <dbReference type="SAM" id="MobiDB-lite"/>
    </source>
</evidence>
<feature type="compositionally biased region" description="Low complexity" evidence="2">
    <location>
        <begin position="566"/>
        <end position="583"/>
    </location>
</feature>
<protein>
    <submittedName>
        <fullName evidence="3">Actin-related protein</fullName>
    </submittedName>
</protein>
<evidence type="ECO:0000313" key="4">
    <source>
        <dbReference type="Proteomes" id="UP000305948"/>
    </source>
</evidence>
<dbReference type="Proteomes" id="UP000305948">
    <property type="component" value="Unassembled WGS sequence"/>
</dbReference>
<dbReference type="Gene3D" id="3.30.420.40">
    <property type="match status" value="2"/>
</dbReference>
<dbReference type="STRING" id="5364.A0A5C3N3A3"/>
<dbReference type="InterPro" id="IPR004000">
    <property type="entry name" value="Actin"/>
</dbReference>
<evidence type="ECO:0000313" key="3">
    <source>
        <dbReference type="EMBL" id="TFK51830.1"/>
    </source>
</evidence>